<dbReference type="Pfam" id="PF03703">
    <property type="entry name" value="bPH_2"/>
    <property type="match status" value="1"/>
</dbReference>
<feature type="domain" description="YdbS-like PH" evidence="3">
    <location>
        <begin position="116"/>
        <end position="191"/>
    </location>
</feature>
<comment type="caution">
    <text evidence="4">The sequence shown here is derived from an EMBL/GenBank/DDBJ whole genome shotgun (WGS) entry which is preliminary data.</text>
</comment>
<sequence length="220" mass="24681">MIGKPSSGLSTGHPIPIKQRHRGVSMQPSLQTKAESGNYLRRLKPSLALALPSFIAYLALALVVTYALYEFQPEVLLMAGWIGLGARLEASYALVVAALWALCAMKPLWQALVLLTTRYDVSSDMLYYSRGVLNSRRDQIEIARIRDLSTEKPFPLRLLGLGYLQVDSVDTTHPQLVLRGQRDVNELKAWLHMRNVQERQRLGVREFSHGHNSHAANHGD</sequence>
<evidence type="ECO:0000256" key="2">
    <source>
        <dbReference type="SAM" id="Phobius"/>
    </source>
</evidence>
<keyword evidence="2" id="KW-0472">Membrane</keyword>
<protein>
    <recommendedName>
        <fullName evidence="3">YdbS-like PH domain-containing protein</fullName>
    </recommendedName>
</protein>
<feature type="transmembrane region" description="Helical" evidence="2">
    <location>
        <begin position="47"/>
        <end position="69"/>
    </location>
</feature>
<evidence type="ECO:0000313" key="4">
    <source>
        <dbReference type="EMBL" id="HCA03731.1"/>
    </source>
</evidence>
<dbReference type="InterPro" id="IPR005182">
    <property type="entry name" value="YdbS-like_PH"/>
</dbReference>
<accession>A0A3D0KKK7</accession>
<dbReference type="EMBL" id="DOTR01000094">
    <property type="protein sequence ID" value="HCA03731.1"/>
    <property type="molecule type" value="Genomic_DNA"/>
</dbReference>
<proteinExistence type="predicted"/>
<organism evidence="4">
    <name type="scientific">Halomonas campaniensis</name>
    <dbReference type="NCBI Taxonomy" id="213554"/>
    <lineage>
        <taxon>Bacteria</taxon>
        <taxon>Pseudomonadati</taxon>
        <taxon>Pseudomonadota</taxon>
        <taxon>Gammaproteobacteria</taxon>
        <taxon>Oceanospirillales</taxon>
        <taxon>Halomonadaceae</taxon>
        <taxon>Halomonas</taxon>
    </lineage>
</organism>
<evidence type="ECO:0000259" key="3">
    <source>
        <dbReference type="Pfam" id="PF03703"/>
    </source>
</evidence>
<evidence type="ECO:0000256" key="1">
    <source>
        <dbReference type="SAM" id="MobiDB-lite"/>
    </source>
</evidence>
<keyword evidence="2" id="KW-0812">Transmembrane</keyword>
<reference evidence="4" key="1">
    <citation type="journal article" date="2018" name="Nat. Biotechnol.">
        <title>A standardized bacterial taxonomy based on genome phylogeny substantially revises the tree of life.</title>
        <authorList>
            <person name="Parks D.H."/>
            <person name="Chuvochina M."/>
            <person name="Waite D.W."/>
            <person name="Rinke C."/>
            <person name="Skarshewski A."/>
            <person name="Chaumeil P.A."/>
            <person name="Hugenholtz P."/>
        </authorList>
    </citation>
    <scope>NUCLEOTIDE SEQUENCE [LARGE SCALE GENOMIC DNA]</scope>
    <source>
        <strain evidence="4">UBA11284</strain>
    </source>
</reference>
<name>A0A3D0KKK7_9GAMM</name>
<dbReference type="AlphaFoldDB" id="A0A3D0KKK7"/>
<gene>
    <name evidence="4" type="ORF">DEO68_16550</name>
</gene>
<feature type="region of interest" description="Disordered" evidence="1">
    <location>
        <begin position="1"/>
        <end position="30"/>
    </location>
</feature>
<keyword evidence="2" id="KW-1133">Transmembrane helix</keyword>